<protein>
    <submittedName>
        <fullName evidence="3">YdcF family protein</fullName>
    </submittedName>
</protein>
<dbReference type="Proteomes" id="UP001306950">
    <property type="component" value="Unassembled WGS sequence"/>
</dbReference>
<evidence type="ECO:0000313" key="3">
    <source>
        <dbReference type="EMBL" id="MEF2967290.1"/>
    </source>
</evidence>
<dbReference type="InterPro" id="IPR003848">
    <property type="entry name" value="DUF218"/>
</dbReference>
<dbReference type="RefSeq" id="WP_331847506.1">
    <property type="nucleotide sequence ID" value="NZ_JAZHPZ010000007.1"/>
</dbReference>
<dbReference type="CDD" id="cd06259">
    <property type="entry name" value="YdcF-like"/>
    <property type="match status" value="1"/>
</dbReference>
<reference evidence="3 4" key="1">
    <citation type="submission" date="2024-02" db="EMBL/GenBank/DDBJ databases">
        <title>A nitrogen-fixing paenibacillus bacterium.</title>
        <authorList>
            <person name="Zhang W.L."/>
            <person name="Chen S.F."/>
        </authorList>
    </citation>
    <scope>NUCLEOTIDE SEQUENCE [LARGE SCALE GENOMIC DNA]</scope>
    <source>
        <strain evidence="3 4">M1</strain>
    </source>
</reference>
<proteinExistence type="predicted"/>
<dbReference type="PANTHER" id="PTHR30336">
    <property type="entry name" value="INNER MEMBRANE PROTEIN, PROBABLE PERMEASE"/>
    <property type="match status" value="1"/>
</dbReference>
<feature type="domain" description="DUF218" evidence="2">
    <location>
        <begin position="66"/>
        <end position="209"/>
    </location>
</feature>
<name>A0ABU7VUX9_9BACL</name>
<dbReference type="Gene3D" id="3.40.50.620">
    <property type="entry name" value="HUPs"/>
    <property type="match status" value="1"/>
</dbReference>
<keyword evidence="1" id="KW-1133">Transmembrane helix</keyword>
<sequence>MARFRGRSQVYSFGGKERKRRRRWLWIPVLCIVLGIGWCLYALAEIGSVDRNPAAAETSVSAEPADVGIVLGASMWGDEPSPGLRERLELALRGYKAGKFRVFLLTGGLDRPDYRYTEAEGMANYLKANGVPESDMLLENKATSTYENLKFSRDIMEENGYRSALIITHTYHGNRAYEIAKTLDYDNPRLSLIETQVLKPFQTTIREVLAYTKWKLDQAAIAFGWK</sequence>
<keyword evidence="1" id="KW-0812">Transmembrane</keyword>
<dbReference type="EMBL" id="JAZHPZ010000007">
    <property type="protein sequence ID" value="MEF2967290.1"/>
    <property type="molecule type" value="Genomic_DNA"/>
</dbReference>
<keyword evidence="1" id="KW-0472">Membrane</keyword>
<evidence type="ECO:0000259" key="2">
    <source>
        <dbReference type="Pfam" id="PF02698"/>
    </source>
</evidence>
<comment type="caution">
    <text evidence="3">The sequence shown here is derived from an EMBL/GenBank/DDBJ whole genome shotgun (WGS) entry which is preliminary data.</text>
</comment>
<accession>A0ABU7VUX9</accession>
<evidence type="ECO:0000313" key="4">
    <source>
        <dbReference type="Proteomes" id="UP001306950"/>
    </source>
</evidence>
<dbReference type="InterPro" id="IPR051599">
    <property type="entry name" value="Cell_Envelope_Assoc"/>
</dbReference>
<keyword evidence="4" id="KW-1185">Reference proteome</keyword>
<dbReference type="InterPro" id="IPR014729">
    <property type="entry name" value="Rossmann-like_a/b/a_fold"/>
</dbReference>
<evidence type="ECO:0000256" key="1">
    <source>
        <dbReference type="SAM" id="Phobius"/>
    </source>
</evidence>
<gene>
    <name evidence="3" type="ORF">V3851_15740</name>
</gene>
<dbReference type="PANTHER" id="PTHR30336:SF20">
    <property type="entry name" value="DUF218 DOMAIN-CONTAINING PROTEIN"/>
    <property type="match status" value="1"/>
</dbReference>
<feature type="transmembrane region" description="Helical" evidence="1">
    <location>
        <begin position="24"/>
        <end position="44"/>
    </location>
</feature>
<organism evidence="3 4">
    <name type="scientific">Paenibacillus haidiansis</name>
    <dbReference type="NCBI Taxonomy" id="1574488"/>
    <lineage>
        <taxon>Bacteria</taxon>
        <taxon>Bacillati</taxon>
        <taxon>Bacillota</taxon>
        <taxon>Bacilli</taxon>
        <taxon>Bacillales</taxon>
        <taxon>Paenibacillaceae</taxon>
        <taxon>Paenibacillus</taxon>
    </lineage>
</organism>
<dbReference type="Pfam" id="PF02698">
    <property type="entry name" value="DUF218"/>
    <property type="match status" value="1"/>
</dbReference>